<dbReference type="Ensembl" id="ENSPANT00000071034.1">
    <property type="protein sequence ID" value="ENSPANP00000049453.1"/>
    <property type="gene ID" value="ENSPANG00000004992.3"/>
</dbReference>
<protein>
    <submittedName>
        <fullName evidence="1">Uncharacterized protein</fullName>
    </submittedName>
</protein>
<evidence type="ECO:0000313" key="1">
    <source>
        <dbReference type="Ensembl" id="ENSPANP00000049453.1"/>
    </source>
</evidence>
<name>A0A8I5N137_PAPAN</name>
<dbReference type="Proteomes" id="UP000028761">
    <property type="component" value="Chromosome 1"/>
</dbReference>
<reference evidence="1 2" key="1">
    <citation type="submission" date="2012-03" db="EMBL/GenBank/DDBJ databases">
        <title>Whole Genome Assembly of Papio anubis.</title>
        <authorList>
            <person name="Liu Y.L."/>
            <person name="Abraham K.A."/>
            <person name="Akbar H.A."/>
            <person name="Ali S.A."/>
            <person name="Anosike U.A."/>
            <person name="Aqrawi P.A."/>
            <person name="Arias F.A."/>
            <person name="Attaway T.A."/>
            <person name="Awwad R.A."/>
            <person name="Babu C.B."/>
            <person name="Bandaranaike D.B."/>
            <person name="Battles P.B."/>
            <person name="Bell A.B."/>
            <person name="Beltran B.B."/>
            <person name="Berhane-Mersha D.B."/>
            <person name="Bess C.B."/>
            <person name="Bickham C.B."/>
            <person name="Bolden T.B."/>
            <person name="Carter K.C."/>
            <person name="Chau D.C."/>
            <person name="Chavez A.C."/>
            <person name="Clerc-Blankenburg K.C."/>
            <person name="Coyle M.C."/>
            <person name="Dao M.D."/>
            <person name="Davila M.L.D."/>
            <person name="Davy-Carroll L.D."/>
            <person name="Denson S.D."/>
            <person name="Dinh H.D."/>
            <person name="Fernandez S.F."/>
            <person name="Fernando P.F."/>
            <person name="Forbes L.F."/>
            <person name="Francis C.F."/>
            <person name="Francisco L.F."/>
            <person name="Fu Q.F."/>
            <person name="Garcia-Iii R.G."/>
            <person name="Garrett T.G."/>
            <person name="Gross S.G."/>
            <person name="Gubbala S.G."/>
            <person name="Hirani K.H."/>
            <person name="Hogues M.H."/>
            <person name="Hollins B.H."/>
            <person name="Jackson L.J."/>
            <person name="Javaid M.J."/>
            <person name="Jhangiani S.J."/>
            <person name="Johnson A.J."/>
            <person name="Johnson B.J."/>
            <person name="Jones J.J."/>
            <person name="Joshi V.J."/>
            <person name="Kalu J.K."/>
            <person name="Khan N.K."/>
            <person name="Korchina V.K."/>
            <person name="Kovar C.K."/>
            <person name="Lago L.L."/>
            <person name="Lara F.L."/>
            <person name="Le T.-K.L."/>
            <person name="Lee S.L."/>
            <person name="Legall-Iii F.L."/>
            <person name="Lemon S.L."/>
            <person name="Liu J.L."/>
            <person name="Liu Y.-S.L."/>
            <person name="Liyanage D.L."/>
            <person name="Lopez J.L."/>
            <person name="Lorensuhewa L.L."/>
            <person name="Mata R.M."/>
            <person name="Mathew T.M."/>
            <person name="Mercado C.M."/>
            <person name="Mercado I.M."/>
            <person name="Morales K.M."/>
            <person name="Morgan M.M."/>
            <person name="Munidasa M.M."/>
            <person name="Ngo D.N."/>
            <person name="Nguyen L.N."/>
            <person name="Nguyen T.N."/>
            <person name="Nguyen N.N."/>
            <person name="Obregon M.O."/>
            <person name="Okwuonu G.O."/>
            <person name="Ongeri F.O."/>
            <person name="Onwere C.O."/>
            <person name="Osifeso I.O."/>
            <person name="Parra A.P."/>
            <person name="Patil S.P."/>
            <person name="Perez A.P."/>
            <person name="Perez Y.P."/>
            <person name="Pham C.P."/>
            <person name="Pu L.-L.P."/>
            <person name="Puazo M.P."/>
            <person name="Quiroz J.Q."/>
            <person name="Rouhana J.R."/>
            <person name="Ruiz M.R."/>
            <person name="Ruiz S.-J.R."/>
            <person name="Saada N.S."/>
            <person name="Santibanez J.S."/>
            <person name="Scheel M.S."/>
            <person name="Schneider B.S."/>
            <person name="Simmons D.S."/>
            <person name="Sisson I.S."/>
            <person name="Tang L.-Y.T."/>
            <person name="Thornton R.T."/>
            <person name="Tisius J.T."/>
            <person name="Toledanes G.T."/>
            <person name="Trejos Z.T."/>
            <person name="Usmani K.U."/>
            <person name="Varghese R.V."/>
            <person name="Vattathil S.V."/>
            <person name="Vee V.V."/>
            <person name="Walker D.W."/>
            <person name="Weissenberger G.W."/>
            <person name="White C.W."/>
            <person name="Williams A.W."/>
            <person name="Woodworth J.W."/>
            <person name="Wright R.W."/>
            <person name="Zhu Y.Z."/>
            <person name="Han Y.H."/>
            <person name="Newsham I.N."/>
            <person name="Nazareth L.N."/>
            <person name="Worley K.W."/>
            <person name="Muzny D.M."/>
            <person name="Rogers J.R."/>
            <person name="Gibbs R.G."/>
        </authorList>
    </citation>
    <scope>NUCLEOTIDE SEQUENCE [LARGE SCALE GENOMIC DNA]</scope>
</reference>
<organism evidence="1 2">
    <name type="scientific">Papio anubis</name>
    <name type="common">Olive baboon</name>
    <dbReference type="NCBI Taxonomy" id="9555"/>
    <lineage>
        <taxon>Eukaryota</taxon>
        <taxon>Metazoa</taxon>
        <taxon>Chordata</taxon>
        <taxon>Craniata</taxon>
        <taxon>Vertebrata</taxon>
        <taxon>Euteleostomi</taxon>
        <taxon>Mammalia</taxon>
        <taxon>Eutheria</taxon>
        <taxon>Euarchontoglires</taxon>
        <taxon>Primates</taxon>
        <taxon>Haplorrhini</taxon>
        <taxon>Catarrhini</taxon>
        <taxon>Cercopithecidae</taxon>
        <taxon>Cercopithecinae</taxon>
        <taxon>Papio</taxon>
    </lineage>
</organism>
<dbReference type="Pfam" id="PF17670">
    <property type="entry name" value="DUF5530"/>
    <property type="match status" value="1"/>
</dbReference>
<dbReference type="PANTHER" id="PTHR31763:SF2">
    <property type="entry name" value="CHROMOSOME 1 OPEN READING FRAME 100"/>
    <property type="match status" value="1"/>
</dbReference>
<dbReference type="GeneTree" id="ENSGT00390000017364"/>
<accession>A0A8I5N137</accession>
<sequence length="211" mass="24778">SNKHPQNSYTGKGHQGPWSTGSGCAWADPVESVICITSWDLSLERRRDAKGKNREQKSLNHLLQLCQGWSSSYGSLVNTLLLASWPFPGNGFQLVRKWTAFSYWVFSKLFLFPFRPLIDLTIPPKRKYHYQPQFDQQTLIRYICFRRHSKPAEPWYKETTYQRDYSLPFYEIDWNQKLATVSLNPRPLNSLPELYCCEERGGFERNAFKLK</sequence>
<keyword evidence="2" id="KW-1185">Reference proteome</keyword>
<dbReference type="AlphaFoldDB" id="A0A8I5N137"/>
<dbReference type="PANTHER" id="PTHR31763">
    <property type="entry name" value="HYPOTHETICAL PROTEIN LOC689766"/>
    <property type="match status" value="1"/>
</dbReference>
<proteinExistence type="predicted"/>
<dbReference type="InterPro" id="IPR037668">
    <property type="entry name" value="SPMIP3"/>
</dbReference>
<reference evidence="1" key="3">
    <citation type="submission" date="2025-09" db="UniProtKB">
        <authorList>
            <consortium name="Ensembl"/>
        </authorList>
    </citation>
    <scope>IDENTIFICATION</scope>
</reference>
<evidence type="ECO:0000313" key="2">
    <source>
        <dbReference type="Proteomes" id="UP000028761"/>
    </source>
</evidence>
<reference evidence="1" key="2">
    <citation type="submission" date="2025-08" db="UniProtKB">
        <authorList>
            <consortium name="Ensembl"/>
        </authorList>
    </citation>
    <scope>IDENTIFICATION</scope>
</reference>